<dbReference type="PANTHER" id="PTHR32089">
    <property type="entry name" value="METHYL-ACCEPTING CHEMOTAXIS PROTEIN MCPB"/>
    <property type="match status" value="1"/>
</dbReference>
<dbReference type="SMART" id="SM00304">
    <property type="entry name" value="HAMP"/>
    <property type="match status" value="2"/>
</dbReference>
<accession>A0A3E0WHP8</accession>
<dbReference type="Pfam" id="PF00015">
    <property type="entry name" value="MCPsignal"/>
    <property type="match status" value="1"/>
</dbReference>
<dbReference type="InterPro" id="IPR003660">
    <property type="entry name" value="HAMP_dom"/>
</dbReference>
<keyword evidence="2 4" id="KW-0807">Transducer</keyword>
<dbReference type="AlphaFoldDB" id="A0A3E0WHP8"/>
<feature type="coiled-coil region" evidence="5">
    <location>
        <begin position="477"/>
        <end position="536"/>
    </location>
</feature>
<keyword evidence="6" id="KW-0472">Membrane</keyword>
<feature type="domain" description="HAMP" evidence="8">
    <location>
        <begin position="213"/>
        <end position="265"/>
    </location>
</feature>
<dbReference type="GO" id="GO:0016020">
    <property type="term" value="C:membrane"/>
    <property type="evidence" value="ECO:0007669"/>
    <property type="project" value="UniProtKB-SubCell"/>
</dbReference>
<dbReference type="GO" id="GO:0006935">
    <property type="term" value="P:chemotaxis"/>
    <property type="evidence" value="ECO:0007669"/>
    <property type="project" value="UniProtKB-ARBA"/>
</dbReference>
<dbReference type="PANTHER" id="PTHR32089:SF120">
    <property type="entry name" value="METHYL-ACCEPTING CHEMOTAXIS PROTEIN TLPQ"/>
    <property type="match status" value="1"/>
</dbReference>
<dbReference type="Gene3D" id="1.10.287.950">
    <property type="entry name" value="Methyl-accepting chemotaxis protein"/>
    <property type="match status" value="1"/>
</dbReference>
<dbReference type="Pfam" id="PF00672">
    <property type="entry name" value="HAMP"/>
    <property type="match status" value="1"/>
</dbReference>
<organism evidence="9 10">
    <name type="scientific">Alkalilimnicola ehrlichii</name>
    <dbReference type="NCBI Taxonomy" id="351052"/>
    <lineage>
        <taxon>Bacteria</taxon>
        <taxon>Pseudomonadati</taxon>
        <taxon>Pseudomonadota</taxon>
        <taxon>Gammaproteobacteria</taxon>
        <taxon>Chromatiales</taxon>
        <taxon>Ectothiorhodospiraceae</taxon>
        <taxon>Alkalilimnicola</taxon>
    </lineage>
</organism>
<evidence type="ECO:0000313" key="9">
    <source>
        <dbReference type="EMBL" id="RFA31691.1"/>
    </source>
</evidence>
<evidence type="ECO:0000256" key="4">
    <source>
        <dbReference type="PROSITE-ProRule" id="PRU00284"/>
    </source>
</evidence>
<dbReference type="EMBL" id="NFZW01000042">
    <property type="protein sequence ID" value="RFA31691.1"/>
    <property type="molecule type" value="Genomic_DNA"/>
</dbReference>
<evidence type="ECO:0000256" key="6">
    <source>
        <dbReference type="SAM" id="Phobius"/>
    </source>
</evidence>
<protein>
    <recommendedName>
        <fullName evidence="11">Methyl-accepting chemotaxis protein</fullName>
    </recommendedName>
</protein>
<evidence type="ECO:0000256" key="5">
    <source>
        <dbReference type="SAM" id="Coils"/>
    </source>
</evidence>
<evidence type="ECO:0000256" key="1">
    <source>
        <dbReference type="ARBA" id="ARBA00004370"/>
    </source>
</evidence>
<comment type="subcellular location">
    <subcellularLocation>
        <location evidence="1">Membrane</location>
    </subcellularLocation>
</comment>
<name>A0A3E0WHP8_9GAMM</name>
<gene>
    <name evidence="9" type="ORF">CAL65_21640</name>
</gene>
<dbReference type="Proteomes" id="UP000256763">
    <property type="component" value="Unassembled WGS sequence"/>
</dbReference>
<keyword evidence="6" id="KW-0812">Transmembrane</keyword>
<keyword evidence="5" id="KW-0175">Coiled coil</keyword>
<dbReference type="SMART" id="SM00283">
    <property type="entry name" value="MA"/>
    <property type="match status" value="1"/>
</dbReference>
<dbReference type="CDD" id="cd11386">
    <property type="entry name" value="MCP_signal"/>
    <property type="match status" value="1"/>
</dbReference>
<dbReference type="GO" id="GO:0007165">
    <property type="term" value="P:signal transduction"/>
    <property type="evidence" value="ECO:0007669"/>
    <property type="project" value="UniProtKB-KW"/>
</dbReference>
<evidence type="ECO:0000313" key="10">
    <source>
        <dbReference type="Proteomes" id="UP000256763"/>
    </source>
</evidence>
<dbReference type="SUPFAM" id="SSF58104">
    <property type="entry name" value="Methyl-accepting chemotaxis protein (MCP) signaling domain"/>
    <property type="match status" value="1"/>
</dbReference>
<sequence length="542" mass="58397">MLKLITSSIRNKLLLATGSGTALVLGAVVVGAVYIGSTLTGYLGALRADMETIGVHDKLDDSFRKEVIAWQHLLVNSENRAELDANWSALQAQRAEVREYAAQTTERLHNADAQQAMSAFMTRYGRLDALYGQAREVFVRSDYHARSGNQVVGDYHGHLQRYLANVQDFLVADMEQREVVANAQVRNGVVWTVIFVLLGIVVAFFLFLTLVQRGIIAPAKRLVTDLDRLAQGDFTQPVSQMTQDELGQIAISGKQIQTQLGSMISRLRDAVTQVASAAEEMAVVSEQTSQGVRAQQTDINQVATSMNEMAATVQEVARNAASAAAAAREADEAAGNGSRVVGETVTNIQSLAIEVENASQAIRRLEQDSSEIGTVLSVISEVTEQTNLLALNAAIEAARAGEQGRGFAVVADEVRALAQRTQSSTAEINSMIGRLRQGTEETVQAMEVGRQRAQETVGQAEAAGRALASITAAVTTINDMNAQIASASEQQDAVAEEMNKSITTISRVAEQSAEGAQQTTRSSEELARLAEQLQDMVSKFRV</sequence>
<dbReference type="RefSeq" id="WP_116303540.1">
    <property type="nucleotide sequence ID" value="NZ_NFZV01000023.1"/>
</dbReference>
<evidence type="ECO:0000259" key="7">
    <source>
        <dbReference type="PROSITE" id="PS50111"/>
    </source>
</evidence>
<feature type="domain" description="Methyl-accepting transducer" evidence="7">
    <location>
        <begin position="270"/>
        <end position="506"/>
    </location>
</feature>
<evidence type="ECO:0000256" key="3">
    <source>
        <dbReference type="ARBA" id="ARBA00029447"/>
    </source>
</evidence>
<evidence type="ECO:0008006" key="11">
    <source>
        <dbReference type="Google" id="ProtNLM"/>
    </source>
</evidence>
<dbReference type="PROSITE" id="PS50885">
    <property type="entry name" value="HAMP"/>
    <property type="match status" value="1"/>
</dbReference>
<dbReference type="FunFam" id="1.10.287.950:FF:000001">
    <property type="entry name" value="Methyl-accepting chemotaxis sensory transducer"/>
    <property type="match status" value="1"/>
</dbReference>
<dbReference type="InterPro" id="IPR004089">
    <property type="entry name" value="MCPsignal_dom"/>
</dbReference>
<dbReference type="CDD" id="cd06225">
    <property type="entry name" value="HAMP"/>
    <property type="match status" value="1"/>
</dbReference>
<keyword evidence="6" id="KW-1133">Transmembrane helix</keyword>
<comment type="similarity">
    <text evidence="3">Belongs to the methyl-accepting chemotaxis (MCP) protein family.</text>
</comment>
<keyword evidence="10" id="KW-1185">Reference proteome</keyword>
<evidence type="ECO:0000259" key="8">
    <source>
        <dbReference type="PROSITE" id="PS50885"/>
    </source>
</evidence>
<comment type="caution">
    <text evidence="9">The sequence shown here is derived from an EMBL/GenBank/DDBJ whole genome shotgun (WGS) entry which is preliminary data.</text>
</comment>
<feature type="transmembrane region" description="Helical" evidence="6">
    <location>
        <begin position="189"/>
        <end position="211"/>
    </location>
</feature>
<proteinExistence type="inferred from homology"/>
<evidence type="ECO:0000256" key="2">
    <source>
        <dbReference type="ARBA" id="ARBA00023224"/>
    </source>
</evidence>
<dbReference type="PROSITE" id="PS50111">
    <property type="entry name" value="CHEMOTAXIS_TRANSDUC_2"/>
    <property type="match status" value="1"/>
</dbReference>
<dbReference type="OrthoDB" id="9781845at2"/>
<reference evidence="10" key="1">
    <citation type="submission" date="2017-05" db="EMBL/GenBank/DDBJ databases">
        <authorList>
            <person name="Sharma S."/>
            <person name="Sidhu C."/>
            <person name="Pinnaka A.K."/>
        </authorList>
    </citation>
    <scope>NUCLEOTIDE SEQUENCE [LARGE SCALE GENOMIC DNA]</scope>
    <source>
        <strain evidence="10">AK93</strain>
    </source>
</reference>